<dbReference type="InterPro" id="IPR016181">
    <property type="entry name" value="Acyl_CoA_acyltransferase"/>
</dbReference>
<evidence type="ECO:0000259" key="1">
    <source>
        <dbReference type="PROSITE" id="PS51186"/>
    </source>
</evidence>
<dbReference type="InterPro" id="IPR051531">
    <property type="entry name" value="N-acetyltransferase"/>
</dbReference>
<dbReference type="GO" id="GO:0016747">
    <property type="term" value="F:acyltransferase activity, transferring groups other than amino-acyl groups"/>
    <property type="evidence" value="ECO:0007669"/>
    <property type="project" value="InterPro"/>
</dbReference>
<sequence>MILETERLILRPLEIKDIDDFFEMNNNPNVNRYLRNPLLNKLDVENYIKKIRAEYVKNGIGRFGVILKENNKLIGFSGLKFRANEENGYANFYDIGYRLSKEYWRKGYAKEAASAWIEYGFNKMQLKIIHACAETENIPSNNLLKLLGFQFINSYLVNNTLHNWYQLENKHESKI</sequence>
<keyword evidence="2" id="KW-0808">Transferase</keyword>
<dbReference type="PANTHER" id="PTHR43792">
    <property type="entry name" value="GNAT FAMILY, PUTATIVE (AFU_ORTHOLOGUE AFUA_3G00765)-RELATED-RELATED"/>
    <property type="match status" value="1"/>
</dbReference>
<protein>
    <submittedName>
        <fullName evidence="2">Protein N-acetyltransferase, RimJ/RimL family</fullName>
    </submittedName>
</protein>
<reference evidence="3" key="1">
    <citation type="submission" date="2016-11" db="EMBL/GenBank/DDBJ databases">
        <authorList>
            <person name="Varghese N."/>
            <person name="Submissions S."/>
        </authorList>
    </citation>
    <scope>NUCLEOTIDE SEQUENCE [LARGE SCALE GENOMIC DNA]</scope>
    <source>
        <strain evidence="3">DSM 18829</strain>
    </source>
</reference>
<dbReference type="OrthoDB" id="9788916at2"/>
<dbReference type="InterPro" id="IPR000182">
    <property type="entry name" value="GNAT_dom"/>
</dbReference>
<dbReference type="Gene3D" id="3.40.630.30">
    <property type="match status" value="1"/>
</dbReference>
<gene>
    <name evidence="2" type="ORF">SAMN05444363_1746</name>
</gene>
<dbReference type="SUPFAM" id="SSF55729">
    <property type="entry name" value="Acyl-CoA N-acyltransferases (Nat)"/>
    <property type="match status" value="1"/>
</dbReference>
<organism evidence="2 3">
    <name type="scientific">Flavobacterium terrae</name>
    <dbReference type="NCBI Taxonomy" id="415425"/>
    <lineage>
        <taxon>Bacteria</taxon>
        <taxon>Pseudomonadati</taxon>
        <taxon>Bacteroidota</taxon>
        <taxon>Flavobacteriia</taxon>
        <taxon>Flavobacteriales</taxon>
        <taxon>Flavobacteriaceae</taxon>
        <taxon>Flavobacterium</taxon>
    </lineage>
</organism>
<keyword evidence="3" id="KW-1185">Reference proteome</keyword>
<dbReference type="PANTHER" id="PTHR43792:SF16">
    <property type="entry name" value="N-ACETYLTRANSFERASE DOMAIN-CONTAINING PROTEIN"/>
    <property type="match status" value="1"/>
</dbReference>
<dbReference type="PROSITE" id="PS51186">
    <property type="entry name" value="GNAT"/>
    <property type="match status" value="1"/>
</dbReference>
<dbReference type="Pfam" id="PF13302">
    <property type="entry name" value="Acetyltransf_3"/>
    <property type="match status" value="1"/>
</dbReference>
<name>A0A1M6EF20_9FLAO</name>
<evidence type="ECO:0000313" key="3">
    <source>
        <dbReference type="Proteomes" id="UP000184488"/>
    </source>
</evidence>
<dbReference type="RefSeq" id="WP_073310530.1">
    <property type="nucleotide sequence ID" value="NZ_FQZI01000003.1"/>
</dbReference>
<feature type="domain" description="N-acetyltransferase" evidence="1">
    <location>
        <begin position="8"/>
        <end position="172"/>
    </location>
</feature>
<dbReference type="Proteomes" id="UP000184488">
    <property type="component" value="Unassembled WGS sequence"/>
</dbReference>
<dbReference type="STRING" id="415425.SAMN05444363_1746"/>
<accession>A0A1M6EF20</accession>
<dbReference type="EMBL" id="FQZI01000003">
    <property type="protein sequence ID" value="SHI84127.1"/>
    <property type="molecule type" value="Genomic_DNA"/>
</dbReference>
<dbReference type="AlphaFoldDB" id="A0A1M6EF20"/>
<proteinExistence type="predicted"/>
<evidence type="ECO:0000313" key="2">
    <source>
        <dbReference type="EMBL" id="SHI84127.1"/>
    </source>
</evidence>